<dbReference type="AlphaFoldDB" id="B0CD74"/>
<evidence type="ECO:0000313" key="4">
    <source>
        <dbReference type="Proteomes" id="UP000000268"/>
    </source>
</evidence>
<reference evidence="3 4" key="1">
    <citation type="journal article" date="2008" name="Proc. Natl. Acad. Sci. U.S.A.">
        <title>Niche adaptation and genome expansion in the chlorophyll d-producing cyanobacterium Acaryochloris marina.</title>
        <authorList>
            <person name="Swingley W.D."/>
            <person name="Chen M."/>
            <person name="Cheung P.C."/>
            <person name="Conrad A.L."/>
            <person name="Dejesa L.C."/>
            <person name="Hao J."/>
            <person name="Honchak B.M."/>
            <person name="Karbach L.E."/>
            <person name="Kurdoglu A."/>
            <person name="Lahiri S."/>
            <person name="Mastrian S.D."/>
            <person name="Miyashita H."/>
            <person name="Page L."/>
            <person name="Ramakrishna P."/>
            <person name="Satoh S."/>
            <person name="Sattley W.M."/>
            <person name="Shimada Y."/>
            <person name="Taylor H.L."/>
            <person name="Tomo T."/>
            <person name="Tsuchiya T."/>
            <person name="Wang Z.T."/>
            <person name="Raymond J."/>
            <person name="Mimuro M."/>
            <person name="Blankenship R.E."/>
            <person name="Touchman J.W."/>
        </authorList>
    </citation>
    <scope>NUCLEOTIDE SEQUENCE [LARGE SCALE GENOMIC DNA]</scope>
    <source>
        <strain evidence="4">MBIC 11017</strain>
    </source>
</reference>
<sequence length="176" mass="18464">MTIKLNNFRSPLKSVMVLSLVGLMGACSGSTENSPEINSPASTPEATSSATPDPASSPVNTARNAEGETTLGSVLRAQQAYHLEYGKFTTSLEDLQLGITMNYFTFAGLDADAAQTTFKVVAKEAGLNSYAGGVANVDSIFEVILCESSSPSQDIAPPQFEEGSWSCGPESQRVEG</sequence>
<dbReference type="EMBL" id="CP000828">
    <property type="protein sequence ID" value="ABW25665.1"/>
    <property type="molecule type" value="Genomic_DNA"/>
</dbReference>
<gene>
    <name evidence="3" type="ordered locus">AM1_0616</name>
</gene>
<feature type="region of interest" description="Disordered" evidence="1">
    <location>
        <begin position="152"/>
        <end position="176"/>
    </location>
</feature>
<organism evidence="3 4">
    <name type="scientific">Acaryochloris marina (strain MBIC 11017)</name>
    <dbReference type="NCBI Taxonomy" id="329726"/>
    <lineage>
        <taxon>Bacteria</taxon>
        <taxon>Bacillati</taxon>
        <taxon>Cyanobacteriota</taxon>
        <taxon>Cyanophyceae</taxon>
        <taxon>Acaryochloridales</taxon>
        <taxon>Acaryochloridaceae</taxon>
        <taxon>Acaryochloris</taxon>
    </lineage>
</organism>
<feature type="chain" id="PRO_5002748405" description="Lipoprotein" evidence="2">
    <location>
        <begin position="30"/>
        <end position="176"/>
    </location>
</feature>
<protein>
    <recommendedName>
        <fullName evidence="5">Lipoprotein</fullName>
    </recommendedName>
</protein>
<dbReference type="KEGG" id="amr:AM1_0616"/>
<feature type="compositionally biased region" description="Low complexity" evidence="1">
    <location>
        <begin position="39"/>
        <end position="58"/>
    </location>
</feature>
<proteinExistence type="predicted"/>
<accession>B0CD74</accession>
<evidence type="ECO:0000313" key="3">
    <source>
        <dbReference type="EMBL" id="ABW25665.1"/>
    </source>
</evidence>
<dbReference type="eggNOG" id="ENOG502ZTW1">
    <property type="taxonomic scope" value="Bacteria"/>
</dbReference>
<dbReference type="InterPro" id="IPR031975">
    <property type="entry name" value="Pilin_GH"/>
</dbReference>
<evidence type="ECO:0008006" key="5">
    <source>
        <dbReference type="Google" id="ProtNLM"/>
    </source>
</evidence>
<dbReference type="PROSITE" id="PS51257">
    <property type="entry name" value="PROKAR_LIPOPROTEIN"/>
    <property type="match status" value="1"/>
</dbReference>
<keyword evidence="2" id="KW-0732">Signal</keyword>
<keyword evidence="4" id="KW-1185">Reference proteome</keyword>
<dbReference type="HOGENOM" id="CLU_1521962_0_0_3"/>
<dbReference type="OrthoDB" id="574728at2"/>
<evidence type="ECO:0000256" key="1">
    <source>
        <dbReference type="SAM" id="MobiDB-lite"/>
    </source>
</evidence>
<evidence type="ECO:0000256" key="2">
    <source>
        <dbReference type="SAM" id="SignalP"/>
    </source>
</evidence>
<dbReference type="Proteomes" id="UP000000268">
    <property type="component" value="Chromosome"/>
</dbReference>
<dbReference type="Pfam" id="PF16734">
    <property type="entry name" value="Pilin_GH"/>
    <property type="match status" value="1"/>
</dbReference>
<name>B0CD74_ACAM1</name>
<dbReference type="STRING" id="329726.AM1_0616"/>
<feature type="region of interest" description="Disordered" evidence="1">
    <location>
        <begin position="29"/>
        <end position="66"/>
    </location>
</feature>
<feature type="signal peptide" evidence="2">
    <location>
        <begin position="1"/>
        <end position="29"/>
    </location>
</feature>